<dbReference type="GO" id="GO:0016020">
    <property type="term" value="C:membrane"/>
    <property type="evidence" value="ECO:0007669"/>
    <property type="project" value="InterPro"/>
</dbReference>
<dbReference type="AlphaFoldDB" id="G7E652"/>
<dbReference type="FunFam" id="3.40.50.2300:FF:000235">
    <property type="entry name" value="Probable nik-1 protein (Os-1p protein)"/>
    <property type="match status" value="1"/>
</dbReference>
<feature type="compositionally biased region" description="Polar residues" evidence="19">
    <location>
        <begin position="1202"/>
        <end position="1211"/>
    </location>
</feature>
<dbReference type="CDD" id="cd17546">
    <property type="entry name" value="REC_hyHK_CKI1_RcsC-like"/>
    <property type="match status" value="1"/>
</dbReference>
<feature type="domain" description="HAMP" evidence="22">
    <location>
        <begin position="296"/>
        <end position="348"/>
    </location>
</feature>
<dbReference type="InterPro" id="IPR036890">
    <property type="entry name" value="HATPase_C_sf"/>
</dbReference>
<dbReference type="Pfam" id="PF00072">
    <property type="entry name" value="Response_reg"/>
    <property type="match status" value="1"/>
</dbReference>
<evidence type="ECO:0000256" key="6">
    <source>
        <dbReference type="ARBA" id="ARBA00022490"/>
    </source>
</evidence>
<keyword evidence="6" id="KW-0963">Cytoplasm</keyword>
<dbReference type="OrthoDB" id="10266508at2759"/>
<dbReference type="Pfam" id="PF08528">
    <property type="entry name" value="Whi5"/>
    <property type="match status" value="1"/>
</dbReference>
<keyword evidence="13" id="KW-0067">ATP-binding</keyword>
<evidence type="ECO:0000256" key="2">
    <source>
        <dbReference type="ARBA" id="ARBA00004123"/>
    </source>
</evidence>
<dbReference type="InterPro" id="IPR003661">
    <property type="entry name" value="HisK_dim/P_dom"/>
</dbReference>
<dbReference type="GO" id="GO:0005634">
    <property type="term" value="C:nucleus"/>
    <property type="evidence" value="ECO:0007669"/>
    <property type="project" value="UniProtKB-SubCell"/>
</dbReference>
<evidence type="ECO:0000256" key="4">
    <source>
        <dbReference type="ARBA" id="ARBA00006922"/>
    </source>
</evidence>
<accession>G7E652</accession>
<dbReference type="STRING" id="764103.G7E652"/>
<dbReference type="FunFam" id="3.30.565.10:FF:000010">
    <property type="entry name" value="Sensor histidine kinase RcsC"/>
    <property type="match status" value="1"/>
</dbReference>
<sequence length="1232" mass="133429">MAAEAAQTNQATCADAPDLARHHGDNVNEENAACLDMTSRRPSLAALPMSNTTSSNSMHTSSSQYWRDDPCPTLHERKDSTITSNLSTTSLDTLNDSFDSEIDRNASLAMTLDTKATFALLTQLDKDPQGLIERISRFPISQSSFKAVSRLANQLEAAQLKPHINPSTQHLTHDAIHRAQRTSDDVDDFCKELVRIVDSVRNGSLAHKFAVSKSSDVFFGPKQAINELVTSLRSFAETVDASMKEAEADRVVTENLDDSERILDSPHRSCPIELEGQAGQWQTVAENIATMAHQIVSQRRSVRSIASVVAAVADGDLSKTVDIDVQGDFHEQKRIVNAMVKSLKTFSIEVNRVAKETGTDGQLGGHANVQGVKGEWKNLTDNVNLMTSNLTTQVRSIAAVTKAVAEGDLSKKIEVDVKGEIANLVEIVNNMVDSLRLFASEISHVAVAVGTKGNLGVTAKVDNISGTWSEITGNVNCMANNLTSQVRAFAQIATAAANGDYSSVVTVEASGELLGLKKQINTIVFSLRESLQRNAAAREAAESANQSKSSFLATMSHEIRTPMNGIIGMTHLTLESDLTRQQRENLMIVSALANSLLLIIDDVLDLSKVEAGRMTIEEIPYSLRATMFSVLKSLAVKASQNKLGLLYKVEPDVPDCLVGDPFRLRQVLTNCVGNSCKFTETGNVTVSCRMADIQPEGGHLLEFCVADTGIGIKADKLDLIFDSFCQADGSTTRRYGGTGLGLTISKRLVSLMGGDLWVKSTYGQGSQFYFTIHCRSGAWTHESIRSKMAVYAGRRILIIDTFDHSHAMKAAAAECGLEADVVTSVEAACERQALGLTYDGLVVDQIKTVEALREIEELRYIPLVLVTTQLPKIDLKGCLDKGIVSAVDAECDCQALANALMPALETSHRNGCEANGESACCLLAEDNAVNQKVAVKFLESAGHKITIVENGALAVEAVKRRSPSFDVILMDVSMPVMSGLHATENIRRYEEENGLDRTPIIALTAHAMLGDREKCLSAGMDDYLSKPLRKPELLGMISSLVSFRRLSAGANKSFCVRHMTTRKPGIAKPGVVLSQTALPNRAQILSLRLQYAAFKVEHGWQNQKLGEVENLYWSKQKNQAASGHSEDVQAPSSSSSVGGGKTSSPALRSPAVFVEPNASKRRRTSTNEASELITQKRPRTREQSVSGTTATPLRSPTRAKDQTPSSGSGLTYASFWETLGNRAALKPSEQAN</sequence>
<evidence type="ECO:0000256" key="5">
    <source>
        <dbReference type="ARBA" id="ARBA00012438"/>
    </source>
</evidence>
<dbReference type="Gene3D" id="1.10.287.130">
    <property type="match status" value="1"/>
</dbReference>
<keyword evidence="16" id="KW-0804">Transcription</keyword>
<feature type="region of interest" description="Disordered" evidence="19">
    <location>
        <begin position="46"/>
        <end position="73"/>
    </location>
</feature>
<dbReference type="SMART" id="SM00387">
    <property type="entry name" value="HATPase_c"/>
    <property type="match status" value="1"/>
</dbReference>
<evidence type="ECO:0000256" key="16">
    <source>
        <dbReference type="ARBA" id="ARBA00023163"/>
    </source>
</evidence>
<reference evidence="23 24" key="1">
    <citation type="journal article" date="2011" name="J. Gen. Appl. Microbiol.">
        <title>Draft genome sequencing of the enigmatic basidiomycete Mixia osmundae.</title>
        <authorList>
            <person name="Nishida H."/>
            <person name="Nagatsuka Y."/>
            <person name="Sugiyama J."/>
        </authorList>
    </citation>
    <scope>NUCLEOTIDE SEQUENCE [LARGE SCALE GENOMIC DNA]</scope>
    <source>
        <strain evidence="24">CBS 9802 / IAM 14324 / JCM 22182 / KY 12970</strain>
    </source>
</reference>
<evidence type="ECO:0000256" key="10">
    <source>
        <dbReference type="ARBA" id="ARBA00022737"/>
    </source>
</evidence>
<gene>
    <name evidence="23" type="primary">Mo04997</name>
    <name evidence="23" type="ORF">E5Q_04997</name>
</gene>
<dbReference type="PROSITE" id="PS50109">
    <property type="entry name" value="HIS_KIN"/>
    <property type="match status" value="1"/>
</dbReference>
<evidence type="ECO:0000256" key="15">
    <source>
        <dbReference type="ARBA" id="ARBA00023015"/>
    </source>
</evidence>
<keyword evidence="9" id="KW-0808">Transferase</keyword>
<dbReference type="CDD" id="cd16922">
    <property type="entry name" value="HATPase_EvgS-ArcB-TorS-like"/>
    <property type="match status" value="1"/>
</dbReference>
<dbReference type="PANTHER" id="PTHR45339:SF1">
    <property type="entry name" value="HYBRID SIGNAL TRANSDUCTION HISTIDINE KINASE J"/>
    <property type="match status" value="1"/>
</dbReference>
<keyword evidence="8 18" id="KW-0597">Phosphoprotein</keyword>
<dbReference type="Proteomes" id="UP000009131">
    <property type="component" value="Unassembled WGS sequence"/>
</dbReference>
<dbReference type="SUPFAM" id="SSF52172">
    <property type="entry name" value="CheY-like"/>
    <property type="match status" value="1"/>
</dbReference>
<feature type="domain" description="Response regulatory" evidence="21">
    <location>
        <begin position="920"/>
        <end position="1041"/>
    </location>
</feature>
<dbReference type="GO" id="GO:0000155">
    <property type="term" value="F:phosphorelay sensor kinase activity"/>
    <property type="evidence" value="ECO:0007669"/>
    <property type="project" value="InterPro"/>
</dbReference>
<dbReference type="EC" id="2.7.13.3" evidence="5"/>
<dbReference type="SMART" id="SM00388">
    <property type="entry name" value="HisKA"/>
    <property type="match status" value="1"/>
</dbReference>
<evidence type="ECO:0000256" key="19">
    <source>
        <dbReference type="SAM" id="MobiDB-lite"/>
    </source>
</evidence>
<keyword evidence="12" id="KW-0418">Kinase</keyword>
<dbReference type="HOGENOM" id="CLU_000445_3_1_1"/>
<evidence type="ECO:0000313" key="23">
    <source>
        <dbReference type="EMBL" id="GAA98312.1"/>
    </source>
</evidence>
<feature type="compositionally biased region" description="Polar residues" evidence="19">
    <location>
        <begin position="1"/>
        <end position="12"/>
    </location>
</feature>
<evidence type="ECO:0000313" key="24">
    <source>
        <dbReference type="Proteomes" id="UP000009131"/>
    </source>
</evidence>
<dbReference type="InterPro" id="IPR003594">
    <property type="entry name" value="HATPase_dom"/>
</dbReference>
<evidence type="ECO:0000256" key="7">
    <source>
        <dbReference type="ARBA" id="ARBA00022491"/>
    </source>
</evidence>
<dbReference type="SMART" id="SM00304">
    <property type="entry name" value="HAMP"/>
    <property type="match status" value="3"/>
</dbReference>
<dbReference type="SUPFAM" id="SSF47384">
    <property type="entry name" value="Homodimeric domain of signal transducing histidine kinase"/>
    <property type="match status" value="1"/>
</dbReference>
<keyword evidence="15" id="KW-0805">Transcription regulation</keyword>
<keyword evidence="14" id="KW-0902">Two-component regulatory system</keyword>
<dbReference type="InterPro" id="IPR013734">
    <property type="entry name" value="TF_Nrm1/Whi5"/>
</dbReference>
<dbReference type="Pfam" id="PF02518">
    <property type="entry name" value="HATPase_c"/>
    <property type="match status" value="1"/>
</dbReference>
<reference evidence="23 24" key="2">
    <citation type="journal article" date="2012" name="Open Biol.">
        <title>Characteristics of nucleosomes and linker DNA regions on the genome of the basidiomycete Mixia osmundae revealed by mono- and dinucleosome mapping.</title>
        <authorList>
            <person name="Nishida H."/>
            <person name="Kondo S."/>
            <person name="Matsumoto T."/>
            <person name="Suzuki Y."/>
            <person name="Yoshikawa H."/>
            <person name="Taylor T.D."/>
            <person name="Sugiyama J."/>
        </authorList>
    </citation>
    <scope>NUCLEOTIDE SEQUENCE [LARGE SCALE GENOMIC DNA]</scope>
    <source>
        <strain evidence="24">CBS 9802 / IAM 14324 / JCM 22182 / KY 12970</strain>
    </source>
</reference>
<evidence type="ECO:0000256" key="13">
    <source>
        <dbReference type="ARBA" id="ARBA00022840"/>
    </source>
</evidence>
<feature type="compositionally biased region" description="Polar residues" evidence="19">
    <location>
        <begin position="1183"/>
        <end position="1194"/>
    </location>
</feature>
<comment type="catalytic activity">
    <reaction evidence="1">
        <text>ATP + protein L-histidine = ADP + protein N-phospho-L-histidine.</text>
        <dbReference type="EC" id="2.7.13.3"/>
    </reaction>
</comment>
<name>G7E652_MIXOS</name>
<feature type="region of interest" description="Disordered" evidence="19">
    <location>
        <begin position="1"/>
        <end position="24"/>
    </location>
</feature>
<feature type="domain" description="HAMP" evidence="22">
    <location>
        <begin position="480"/>
        <end position="532"/>
    </location>
</feature>
<dbReference type="Pfam" id="PF00512">
    <property type="entry name" value="HisKA"/>
    <property type="match status" value="1"/>
</dbReference>
<feature type="domain" description="Histidine kinase" evidence="20">
    <location>
        <begin position="554"/>
        <end position="776"/>
    </location>
</feature>
<keyword evidence="11" id="KW-0547">Nucleotide-binding</keyword>
<evidence type="ECO:0000256" key="3">
    <source>
        <dbReference type="ARBA" id="ARBA00004496"/>
    </source>
</evidence>
<dbReference type="GO" id="GO:0005524">
    <property type="term" value="F:ATP binding"/>
    <property type="evidence" value="ECO:0007669"/>
    <property type="project" value="UniProtKB-KW"/>
</dbReference>
<dbReference type="CDD" id="cd00082">
    <property type="entry name" value="HisKA"/>
    <property type="match status" value="1"/>
</dbReference>
<keyword evidence="24" id="KW-1185">Reference proteome</keyword>
<organism evidence="23 24">
    <name type="scientific">Mixia osmundae (strain CBS 9802 / IAM 14324 / JCM 22182 / KY 12970)</name>
    <dbReference type="NCBI Taxonomy" id="764103"/>
    <lineage>
        <taxon>Eukaryota</taxon>
        <taxon>Fungi</taxon>
        <taxon>Dikarya</taxon>
        <taxon>Basidiomycota</taxon>
        <taxon>Pucciniomycotina</taxon>
        <taxon>Mixiomycetes</taxon>
        <taxon>Mixiales</taxon>
        <taxon>Mixiaceae</taxon>
        <taxon>Mixia</taxon>
    </lineage>
</organism>
<feature type="modified residue" description="4-aspartylphosphate" evidence="18">
    <location>
        <position position="971"/>
    </location>
</feature>
<dbReference type="FunFam" id="1.20.120.1530:FF:000002">
    <property type="entry name" value="Two-component osmosensing histidine kinase"/>
    <property type="match status" value="1"/>
</dbReference>
<dbReference type="PANTHER" id="PTHR45339">
    <property type="entry name" value="HYBRID SIGNAL TRANSDUCTION HISTIDINE KINASE J"/>
    <property type="match status" value="1"/>
</dbReference>
<dbReference type="EMBL" id="BABT02000150">
    <property type="protein sequence ID" value="GAA98312.1"/>
    <property type="molecule type" value="Genomic_DNA"/>
</dbReference>
<feature type="domain" description="HAMP" evidence="22">
    <location>
        <begin position="388"/>
        <end position="440"/>
    </location>
</feature>
<dbReference type="FunFam" id="1.10.287.130:FF:000002">
    <property type="entry name" value="Two-component osmosensing histidine kinase"/>
    <property type="match status" value="1"/>
</dbReference>
<evidence type="ECO:0000256" key="14">
    <source>
        <dbReference type="ARBA" id="ARBA00023012"/>
    </source>
</evidence>
<evidence type="ECO:0000256" key="18">
    <source>
        <dbReference type="PROSITE-ProRule" id="PRU00169"/>
    </source>
</evidence>
<evidence type="ECO:0000256" key="9">
    <source>
        <dbReference type="ARBA" id="ARBA00022679"/>
    </source>
</evidence>
<comment type="similarity">
    <text evidence="4">Belongs to the WHI5/NRM1 family.</text>
</comment>
<dbReference type="SMR" id="G7E652"/>
<dbReference type="InterPro" id="IPR011006">
    <property type="entry name" value="CheY-like_superfamily"/>
</dbReference>
<keyword evidence="7" id="KW-0678">Repressor</keyword>
<evidence type="ECO:0000256" key="11">
    <source>
        <dbReference type="ARBA" id="ARBA00022741"/>
    </source>
</evidence>
<dbReference type="InterPro" id="IPR003660">
    <property type="entry name" value="HAMP_dom"/>
</dbReference>
<dbReference type="eggNOG" id="KOG0519">
    <property type="taxonomic scope" value="Eukaryota"/>
</dbReference>
<dbReference type="Pfam" id="PF00672">
    <property type="entry name" value="HAMP"/>
    <property type="match status" value="1"/>
</dbReference>
<dbReference type="InParanoid" id="G7E652"/>
<dbReference type="InterPro" id="IPR036097">
    <property type="entry name" value="HisK_dim/P_sf"/>
</dbReference>
<dbReference type="PROSITE" id="PS50110">
    <property type="entry name" value="RESPONSE_REGULATORY"/>
    <property type="match status" value="1"/>
</dbReference>
<dbReference type="InterPro" id="IPR005467">
    <property type="entry name" value="His_kinase_dom"/>
</dbReference>
<feature type="region of interest" description="Disordered" evidence="19">
    <location>
        <begin position="1119"/>
        <end position="1211"/>
    </location>
</feature>
<dbReference type="PROSITE" id="PS50885">
    <property type="entry name" value="HAMP"/>
    <property type="match status" value="3"/>
</dbReference>
<comment type="caution">
    <text evidence="23">The sequence shown here is derived from an EMBL/GenBank/DDBJ whole genome shotgun (WGS) entry which is preliminary data.</text>
</comment>
<evidence type="ECO:0000256" key="1">
    <source>
        <dbReference type="ARBA" id="ARBA00000085"/>
    </source>
</evidence>
<dbReference type="SMART" id="SM00448">
    <property type="entry name" value="REC"/>
    <property type="match status" value="1"/>
</dbReference>
<evidence type="ECO:0000259" key="21">
    <source>
        <dbReference type="PROSITE" id="PS50110"/>
    </source>
</evidence>
<protein>
    <recommendedName>
        <fullName evidence="5">histidine kinase</fullName>
        <ecNumber evidence="5">2.7.13.3</ecNumber>
    </recommendedName>
</protein>
<keyword evidence="17" id="KW-0539">Nucleus</keyword>
<dbReference type="SUPFAM" id="SSF58104">
    <property type="entry name" value="Methyl-accepting chemotaxis protein (MCP) signaling domain"/>
    <property type="match status" value="2"/>
</dbReference>
<dbReference type="GO" id="GO:0005737">
    <property type="term" value="C:cytoplasm"/>
    <property type="evidence" value="ECO:0007669"/>
    <property type="project" value="UniProtKB-SubCell"/>
</dbReference>
<evidence type="ECO:0000259" key="22">
    <source>
        <dbReference type="PROSITE" id="PS50885"/>
    </source>
</evidence>
<evidence type="ECO:0000256" key="17">
    <source>
        <dbReference type="ARBA" id="ARBA00023242"/>
    </source>
</evidence>
<keyword evidence="10" id="KW-0677">Repeat</keyword>
<dbReference type="GO" id="GO:0071474">
    <property type="term" value="P:cellular hyperosmotic response"/>
    <property type="evidence" value="ECO:0007669"/>
    <property type="project" value="TreeGrafter"/>
</dbReference>
<dbReference type="Gene3D" id="3.40.50.2300">
    <property type="match status" value="1"/>
</dbReference>
<proteinExistence type="inferred from homology"/>
<comment type="subcellular location">
    <subcellularLocation>
        <location evidence="3">Cytoplasm</location>
    </subcellularLocation>
    <subcellularLocation>
        <location evidence="2">Nucleus</location>
    </subcellularLocation>
</comment>
<evidence type="ECO:0000256" key="12">
    <source>
        <dbReference type="ARBA" id="ARBA00022777"/>
    </source>
</evidence>
<evidence type="ECO:0000259" key="20">
    <source>
        <dbReference type="PROSITE" id="PS50109"/>
    </source>
</evidence>
<dbReference type="InterPro" id="IPR001789">
    <property type="entry name" value="Sig_transdc_resp-reg_receiver"/>
</dbReference>
<evidence type="ECO:0000256" key="8">
    <source>
        <dbReference type="ARBA" id="ARBA00022553"/>
    </source>
</evidence>
<dbReference type="Gene3D" id="3.30.565.10">
    <property type="entry name" value="Histidine kinase-like ATPase, C-terminal domain"/>
    <property type="match status" value="1"/>
</dbReference>
<dbReference type="PRINTS" id="PR00344">
    <property type="entry name" value="BCTRLSENSOR"/>
</dbReference>
<dbReference type="Gene3D" id="1.20.120.1530">
    <property type="match status" value="1"/>
</dbReference>
<dbReference type="SUPFAM" id="SSF55874">
    <property type="entry name" value="ATPase domain of HSP90 chaperone/DNA topoisomerase II/histidine kinase"/>
    <property type="match status" value="1"/>
</dbReference>
<dbReference type="InterPro" id="IPR004358">
    <property type="entry name" value="Sig_transdc_His_kin-like_C"/>
</dbReference>
<dbReference type="CDD" id="cd06225">
    <property type="entry name" value="HAMP"/>
    <property type="match status" value="1"/>
</dbReference>
<feature type="compositionally biased region" description="Low complexity" evidence="19">
    <location>
        <begin position="49"/>
        <end position="63"/>
    </location>
</feature>